<dbReference type="Proteomes" id="UP000044602">
    <property type="component" value="Unassembled WGS sequence"/>
</dbReference>
<evidence type="ECO:0000313" key="2">
    <source>
        <dbReference type="EMBL" id="CRK38141.1"/>
    </source>
</evidence>
<reference evidence="4 5" key="1">
    <citation type="submission" date="2015-05" db="EMBL/GenBank/DDBJ databases">
        <authorList>
            <person name="Fogelqvist Johan"/>
        </authorList>
    </citation>
    <scope>NUCLEOTIDE SEQUENCE [LARGE SCALE GENOMIC DNA]</scope>
    <source>
        <strain evidence="1">VL1</strain>
        <strain evidence="2">VL2</strain>
    </source>
</reference>
<dbReference type="Proteomes" id="UP000045706">
    <property type="component" value="Unassembled WGS sequence"/>
</dbReference>
<gene>
    <name evidence="1" type="ORF">BN1708_010485</name>
    <name evidence="2" type="ORF">BN1723_004380</name>
    <name evidence="3" type="ORF">HYQ45_008626</name>
</gene>
<dbReference type="EMBL" id="JAEMWZ010000168">
    <property type="protein sequence ID" value="KAG7133089.1"/>
    <property type="molecule type" value="Genomic_DNA"/>
</dbReference>
<evidence type="ECO:0000313" key="5">
    <source>
        <dbReference type="Proteomes" id="UP000045706"/>
    </source>
</evidence>
<proteinExistence type="predicted"/>
<evidence type="ECO:0000313" key="4">
    <source>
        <dbReference type="Proteomes" id="UP000044602"/>
    </source>
</evidence>
<keyword evidence="4" id="KW-1185">Reference proteome</keyword>
<dbReference type="AlphaFoldDB" id="A0A0G4KRI3"/>
<evidence type="ECO:0008006" key="6">
    <source>
        <dbReference type="Google" id="ProtNLM"/>
    </source>
</evidence>
<dbReference type="OrthoDB" id="3546164at2759"/>
<name>A0A0G4KRI3_VERLO</name>
<dbReference type="EMBL" id="CVQH01003780">
    <property type="protein sequence ID" value="CRK12443.1"/>
    <property type="molecule type" value="Genomic_DNA"/>
</dbReference>
<sequence>MSILSIVSPEIPAEGQDKFLAALPTILSDIKSQPGVAGVTAGLIVGQDGAPVTDFKFVQAIAFKTAEDEKTFADSAWSQEQKARYLEKSGDLPAVGRFEVPEFPADKAPPAYLQYSTLHLEDESKHADARKAFEDVIKALGKEPFGGRAIDEPFVGLGIIGWDSLEEAGAAFKQPEVAALWAKYLSLGKGKNIMVKLHQ</sequence>
<organism evidence="1 4">
    <name type="scientific">Verticillium longisporum</name>
    <name type="common">Verticillium dahliae var. longisporum</name>
    <dbReference type="NCBI Taxonomy" id="100787"/>
    <lineage>
        <taxon>Eukaryota</taxon>
        <taxon>Fungi</taxon>
        <taxon>Dikarya</taxon>
        <taxon>Ascomycota</taxon>
        <taxon>Pezizomycotina</taxon>
        <taxon>Sordariomycetes</taxon>
        <taxon>Hypocreomycetidae</taxon>
        <taxon>Glomerellales</taxon>
        <taxon>Plectosphaerellaceae</taxon>
        <taxon>Verticillium</taxon>
    </lineage>
</organism>
<protein>
    <recommendedName>
        <fullName evidence="6">ABM domain-containing protein</fullName>
    </recommendedName>
</protein>
<accession>A0A0G4KRI3</accession>
<reference evidence="3" key="2">
    <citation type="journal article" date="2021" name="Mol. Plant Pathol.">
        <title>A 20-kb lineage-specific genomic region tames virulence in pathogenic amphidiploid Verticillium longisporum.</title>
        <authorList>
            <person name="Harting R."/>
            <person name="Starke J."/>
            <person name="Kusch H."/>
            <person name="Poggeler S."/>
            <person name="Maurus I."/>
            <person name="Schluter R."/>
            <person name="Landesfeind M."/>
            <person name="Bulla I."/>
            <person name="Nowrousian M."/>
            <person name="de Jonge R."/>
            <person name="Stahlhut G."/>
            <person name="Hoff K.J."/>
            <person name="Asshauer K.P."/>
            <person name="Thurmer A."/>
            <person name="Stanke M."/>
            <person name="Daniel R."/>
            <person name="Morgenstern B."/>
            <person name="Thomma B.P.H.J."/>
            <person name="Kronstad J.W."/>
            <person name="Braus-Stromeyer S.A."/>
            <person name="Braus G.H."/>
        </authorList>
    </citation>
    <scope>NUCLEOTIDE SEQUENCE</scope>
    <source>
        <strain evidence="3">Vl32</strain>
    </source>
</reference>
<dbReference type="EMBL" id="CVQI01031112">
    <property type="protein sequence ID" value="CRK38141.1"/>
    <property type="molecule type" value="Genomic_DNA"/>
</dbReference>
<evidence type="ECO:0000313" key="3">
    <source>
        <dbReference type="EMBL" id="KAG7133089.1"/>
    </source>
</evidence>
<evidence type="ECO:0000313" key="1">
    <source>
        <dbReference type="EMBL" id="CRK12443.1"/>
    </source>
</evidence>
<dbReference type="Proteomes" id="UP000689129">
    <property type="component" value="Unassembled WGS sequence"/>
</dbReference>